<dbReference type="SMART" id="SM00028">
    <property type="entry name" value="TPR"/>
    <property type="match status" value="6"/>
</dbReference>
<dbReference type="PANTHER" id="PTHR12788">
    <property type="entry name" value="PROTEIN-TYROSINE SULFOTRANSFERASE 2"/>
    <property type="match status" value="1"/>
</dbReference>
<accession>A0ABT3A4G9</accession>
<sequence>MSIAQQLRLAVQQGHFDDVILRANQALEAEHDAHARESILYCLTVSYRQKRQYTDALSAAKRLLEQAPEHARAHQELGYIYLALAQPLDAANGFYHAARHNPALIASWRNLALLHEQAGNQEGAALAQAQLAFLQALPPKLLGAHDLFYDGQIHQAEQLCRSFLSHHKHHPDAMLLLAQIGIQLKVYQDAEFLLESCIELHPNHQKAGIEYLRLLAKMGKFQTVLEIAEQLLKTAPTNTVIRTAKANALVGIGELDAAISIYQELLTENVNQASIYLLLGHALKAQGKQQEAVLAYQQAYNENPSFGDAFWSLANTKTYTFTDSELASMQAIAKDSATSKDDKVHTLFALGKAFEDKKQYADSFDYYQQGNALKQLQYGYNAEFIERQVEEQIRTCTAEFFAMRKDVGCSRTDPIFIVGLPRAGSTLLEQILASHSQVDGTMELHNVMGLVSRLRGQTNRYPDVLPQLQNDYFKQFGEQYIKDSRVYRRGGMFFIDKMPNNFLHIGLIKCMLPHAKIIDARRNPMACCFGGFKQLFGEGQEFTYDLTNIGRYYRAYEKLMAHWDNVLPGYVLRVNNEDVIADLEGQVRRILAFCGLPFEDACLRFHETQRVIKTPSSEQVRQPVNAKGVDLWKHYKAHLTPLKNVLSKVDGSNEGF</sequence>
<proteinExistence type="predicted"/>
<dbReference type="SUPFAM" id="SSF52540">
    <property type="entry name" value="P-loop containing nucleoside triphosphate hydrolases"/>
    <property type="match status" value="1"/>
</dbReference>
<dbReference type="RefSeq" id="WP_263710783.1">
    <property type="nucleotide sequence ID" value="NZ_JAOWKX010000001.1"/>
</dbReference>
<dbReference type="InterPro" id="IPR011990">
    <property type="entry name" value="TPR-like_helical_dom_sf"/>
</dbReference>
<comment type="caution">
    <text evidence="3">The sequence shown here is derived from an EMBL/GenBank/DDBJ whole genome shotgun (WGS) entry which is preliminary data.</text>
</comment>
<evidence type="ECO:0000256" key="1">
    <source>
        <dbReference type="ARBA" id="ARBA00022679"/>
    </source>
</evidence>
<keyword evidence="4" id="KW-1185">Reference proteome</keyword>
<dbReference type="PROSITE" id="PS50005">
    <property type="entry name" value="TPR"/>
    <property type="match status" value="1"/>
</dbReference>
<dbReference type="EMBL" id="JAOWKX010000001">
    <property type="protein sequence ID" value="MCV2883587.1"/>
    <property type="molecule type" value="Genomic_DNA"/>
</dbReference>
<dbReference type="InterPro" id="IPR019734">
    <property type="entry name" value="TPR_rpt"/>
</dbReference>
<protein>
    <submittedName>
        <fullName evidence="3">Sulfotransferase</fullName>
    </submittedName>
</protein>
<dbReference type="Proteomes" id="UP001652504">
    <property type="component" value="Unassembled WGS sequence"/>
</dbReference>
<keyword evidence="1" id="KW-0808">Transferase</keyword>
<dbReference type="SUPFAM" id="SSF48452">
    <property type="entry name" value="TPR-like"/>
    <property type="match status" value="1"/>
</dbReference>
<dbReference type="Pfam" id="PF13469">
    <property type="entry name" value="Sulfotransfer_3"/>
    <property type="match status" value="1"/>
</dbReference>
<dbReference type="Gene3D" id="3.40.50.300">
    <property type="entry name" value="P-loop containing nucleotide triphosphate hydrolases"/>
    <property type="match status" value="1"/>
</dbReference>
<dbReference type="InterPro" id="IPR026634">
    <property type="entry name" value="TPST-like"/>
</dbReference>
<dbReference type="Gene3D" id="1.25.40.10">
    <property type="entry name" value="Tetratricopeptide repeat domain"/>
    <property type="match status" value="2"/>
</dbReference>
<dbReference type="InterPro" id="IPR027417">
    <property type="entry name" value="P-loop_NTPase"/>
</dbReference>
<reference evidence="3 4" key="1">
    <citation type="submission" date="2022-10" db="EMBL/GenBank/DDBJ databases">
        <title>Aestuariibacter sp. AA17 isolated from Montipora capitata coral fragment.</title>
        <authorList>
            <person name="Emsley S.A."/>
            <person name="Pfannmuller K.M."/>
            <person name="Loughran R.M."/>
            <person name="Shlafstein M."/>
            <person name="Papke E."/>
            <person name="Saw J.H."/>
            <person name="Ushijima B."/>
            <person name="Videau P."/>
        </authorList>
    </citation>
    <scope>NUCLEOTIDE SEQUENCE [LARGE SCALE GENOMIC DNA]</scope>
    <source>
        <strain evidence="3 4">AA17</strain>
    </source>
</reference>
<evidence type="ECO:0000256" key="2">
    <source>
        <dbReference type="PROSITE-ProRule" id="PRU00339"/>
    </source>
</evidence>
<gene>
    <name evidence="3" type="ORF">OE749_02595</name>
</gene>
<feature type="repeat" description="TPR" evidence="2">
    <location>
        <begin position="273"/>
        <end position="306"/>
    </location>
</feature>
<dbReference type="Pfam" id="PF13432">
    <property type="entry name" value="TPR_16"/>
    <property type="match status" value="1"/>
</dbReference>
<name>A0ABT3A4G9_9ALTE</name>
<dbReference type="Pfam" id="PF14559">
    <property type="entry name" value="TPR_19"/>
    <property type="match status" value="2"/>
</dbReference>
<dbReference type="PANTHER" id="PTHR12788:SF10">
    <property type="entry name" value="PROTEIN-TYROSINE SULFOTRANSFERASE"/>
    <property type="match status" value="1"/>
</dbReference>
<evidence type="ECO:0000313" key="4">
    <source>
        <dbReference type="Proteomes" id="UP001652504"/>
    </source>
</evidence>
<keyword evidence="2" id="KW-0802">TPR repeat</keyword>
<evidence type="ECO:0000313" key="3">
    <source>
        <dbReference type="EMBL" id="MCV2883587.1"/>
    </source>
</evidence>
<organism evidence="3 4">
    <name type="scientific">Fluctibacter corallii</name>
    <dbReference type="NCBI Taxonomy" id="2984329"/>
    <lineage>
        <taxon>Bacteria</taxon>
        <taxon>Pseudomonadati</taxon>
        <taxon>Pseudomonadota</taxon>
        <taxon>Gammaproteobacteria</taxon>
        <taxon>Alteromonadales</taxon>
        <taxon>Alteromonadaceae</taxon>
        <taxon>Fluctibacter</taxon>
    </lineage>
</organism>